<dbReference type="RefSeq" id="WP_205133350.1">
    <property type="nucleotide sequence ID" value="NZ_JACSNT010000005.1"/>
</dbReference>
<dbReference type="CDD" id="cd09911">
    <property type="entry name" value="Lin0431_like"/>
    <property type="match status" value="1"/>
</dbReference>
<dbReference type="InterPro" id="IPR038690">
    <property type="entry name" value="NusG_2_sf"/>
</dbReference>
<dbReference type="Pfam" id="PF07009">
    <property type="entry name" value="NusG_II"/>
    <property type="match status" value="1"/>
</dbReference>
<protein>
    <submittedName>
        <fullName evidence="1">NusG domain II-containing protein</fullName>
    </submittedName>
</protein>
<sequence>MKRMDLILVFVVLAIAGAIYFFYTGTAETGAEAVITVDGEVYATMPLSKDDSLRVETETGYNIVEIQDGYAMVTEADCRDGICENHRKISKNGENIVCLPHKMVVEITGGEDPAADMVVG</sequence>
<comment type="caution">
    <text evidence="1">The sequence shown here is derived from an EMBL/GenBank/DDBJ whole genome shotgun (WGS) entry which is preliminary data.</text>
</comment>
<gene>
    <name evidence="1" type="ORF">H9X83_04100</name>
</gene>
<keyword evidence="2" id="KW-1185">Reference proteome</keyword>
<organism evidence="1 2">
    <name type="scientific">Anaerotignum lactatifermentans</name>
    <dbReference type="NCBI Taxonomy" id="160404"/>
    <lineage>
        <taxon>Bacteria</taxon>
        <taxon>Bacillati</taxon>
        <taxon>Bacillota</taxon>
        <taxon>Clostridia</taxon>
        <taxon>Lachnospirales</taxon>
        <taxon>Anaerotignaceae</taxon>
        <taxon>Anaerotignum</taxon>
    </lineage>
</organism>
<dbReference type="EMBL" id="JACSNV010000004">
    <property type="protein sequence ID" value="MBM6877343.1"/>
    <property type="molecule type" value="Genomic_DNA"/>
</dbReference>
<evidence type="ECO:0000313" key="1">
    <source>
        <dbReference type="EMBL" id="MBM6877343.1"/>
    </source>
</evidence>
<dbReference type="Gene3D" id="2.60.320.10">
    <property type="entry name" value="N-utilization substance G protein NusG, insert domain"/>
    <property type="match status" value="1"/>
</dbReference>
<proteinExistence type="predicted"/>
<accession>A0ABS2G9V3</accession>
<dbReference type="Proteomes" id="UP000729290">
    <property type="component" value="Unassembled WGS sequence"/>
</dbReference>
<name>A0ABS2G9V3_9FIRM</name>
<reference evidence="1 2" key="1">
    <citation type="journal article" date="2021" name="Sci. Rep.">
        <title>The distribution of antibiotic resistance genes in chicken gut microbiota commensals.</title>
        <authorList>
            <person name="Juricova H."/>
            <person name="Matiasovicova J."/>
            <person name="Kubasova T."/>
            <person name="Cejkova D."/>
            <person name="Rychlik I."/>
        </authorList>
    </citation>
    <scope>NUCLEOTIDE SEQUENCE [LARGE SCALE GENOMIC DNA]</scope>
    <source>
        <strain evidence="1 2">An431b</strain>
    </source>
</reference>
<evidence type="ECO:0000313" key="2">
    <source>
        <dbReference type="Proteomes" id="UP000729290"/>
    </source>
</evidence>